<reference evidence="2 3" key="1">
    <citation type="journal article" date="2011" name="Science">
        <title>The ecoresponsive genome of Daphnia pulex.</title>
        <authorList>
            <person name="Colbourne J.K."/>
            <person name="Pfrender M.E."/>
            <person name="Gilbert D."/>
            <person name="Thomas W.K."/>
            <person name="Tucker A."/>
            <person name="Oakley T.H."/>
            <person name="Tokishita S."/>
            <person name="Aerts A."/>
            <person name="Arnold G.J."/>
            <person name="Basu M.K."/>
            <person name="Bauer D.J."/>
            <person name="Caceres C.E."/>
            <person name="Carmel L."/>
            <person name="Casola C."/>
            <person name="Choi J.H."/>
            <person name="Detter J.C."/>
            <person name="Dong Q."/>
            <person name="Dusheyko S."/>
            <person name="Eads B.D."/>
            <person name="Frohlich T."/>
            <person name="Geiler-Samerotte K.A."/>
            <person name="Gerlach D."/>
            <person name="Hatcher P."/>
            <person name="Jogdeo S."/>
            <person name="Krijgsveld J."/>
            <person name="Kriventseva E.V."/>
            <person name="Kultz D."/>
            <person name="Laforsch C."/>
            <person name="Lindquist E."/>
            <person name="Lopez J."/>
            <person name="Manak J.R."/>
            <person name="Muller J."/>
            <person name="Pangilinan J."/>
            <person name="Patwardhan R.P."/>
            <person name="Pitluck S."/>
            <person name="Pritham E.J."/>
            <person name="Rechtsteiner A."/>
            <person name="Rho M."/>
            <person name="Rogozin I.B."/>
            <person name="Sakarya O."/>
            <person name="Salamov A."/>
            <person name="Schaack S."/>
            <person name="Shapiro H."/>
            <person name="Shiga Y."/>
            <person name="Skalitzky C."/>
            <person name="Smith Z."/>
            <person name="Souvorov A."/>
            <person name="Sung W."/>
            <person name="Tang Z."/>
            <person name="Tsuchiya D."/>
            <person name="Tu H."/>
            <person name="Vos H."/>
            <person name="Wang M."/>
            <person name="Wolf Y.I."/>
            <person name="Yamagata H."/>
            <person name="Yamada T."/>
            <person name="Ye Y."/>
            <person name="Shaw J.R."/>
            <person name="Andrews J."/>
            <person name="Crease T.J."/>
            <person name="Tang H."/>
            <person name="Lucas S.M."/>
            <person name="Robertson H.M."/>
            <person name="Bork P."/>
            <person name="Koonin E.V."/>
            <person name="Zdobnov E.M."/>
            <person name="Grigoriev I.V."/>
            <person name="Lynch M."/>
            <person name="Boore J.L."/>
        </authorList>
    </citation>
    <scope>NUCLEOTIDE SEQUENCE [LARGE SCALE GENOMIC DNA]</scope>
</reference>
<proteinExistence type="predicted"/>
<evidence type="ECO:0000313" key="3">
    <source>
        <dbReference type="Proteomes" id="UP000000305"/>
    </source>
</evidence>
<dbReference type="KEGG" id="dpx:DAPPUDRAFT_234773"/>
<evidence type="ECO:0000313" key="2">
    <source>
        <dbReference type="EMBL" id="EFX88060.1"/>
    </source>
</evidence>
<dbReference type="PANTHER" id="PTHR21177:SF4">
    <property type="entry name" value="IP06524P"/>
    <property type="match status" value="1"/>
</dbReference>
<dbReference type="PhylomeDB" id="E9FXD2"/>
<protein>
    <recommendedName>
        <fullName evidence="1">DUF4789 domain-containing protein</fullName>
    </recommendedName>
</protein>
<dbReference type="EMBL" id="GL732526">
    <property type="protein sequence ID" value="EFX88060.1"/>
    <property type="molecule type" value="Genomic_DNA"/>
</dbReference>
<accession>E9FXD2</accession>
<dbReference type="Proteomes" id="UP000000305">
    <property type="component" value="Unassembled WGS sequence"/>
</dbReference>
<dbReference type="Pfam" id="PF16033">
    <property type="entry name" value="DUF4789"/>
    <property type="match status" value="1"/>
</dbReference>
<name>E9FXD2_DAPPU</name>
<dbReference type="PANTHER" id="PTHR21177">
    <property type="entry name" value="IP06524P-RELATED"/>
    <property type="match status" value="1"/>
</dbReference>
<keyword evidence="3" id="KW-1185">Reference proteome</keyword>
<gene>
    <name evidence="2" type="ORF">DAPPUDRAFT_234773</name>
</gene>
<sequence>MGLYDDENNEGICDCLDLIGEQAKSELRSIFSDDTGVCHQQHTQGPCEYGQWFVLKNTPQCEPAPEGCPTDGRHIYWNPDPLMDKKCWEIWSQGPCEEGQLIHLAQDKEELQDLKKY</sequence>
<evidence type="ECO:0000259" key="1">
    <source>
        <dbReference type="Pfam" id="PF16033"/>
    </source>
</evidence>
<feature type="domain" description="DUF4789" evidence="1">
    <location>
        <begin position="1"/>
        <end position="96"/>
    </location>
</feature>
<organism evidence="2 3">
    <name type="scientific">Daphnia pulex</name>
    <name type="common">Water flea</name>
    <dbReference type="NCBI Taxonomy" id="6669"/>
    <lineage>
        <taxon>Eukaryota</taxon>
        <taxon>Metazoa</taxon>
        <taxon>Ecdysozoa</taxon>
        <taxon>Arthropoda</taxon>
        <taxon>Crustacea</taxon>
        <taxon>Branchiopoda</taxon>
        <taxon>Diplostraca</taxon>
        <taxon>Cladocera</taxon>
        <taxon>Anomopoda</taxon>
        <taxon>Daphniidae</taxon>
        <taxon>Daphnia</taxon>
    </lineage>
</organism>
<dbReference type="HOGENOM" id="CLU_2087229_0_0_1"/>
<dbReference type="InterPro" id="IPR031993">
    <property type="entry name" value="DUF4789"/>
</dbReference>
<dbReference type="InParanoid" id="E9FXD2"/>
<dbReference type="OrthoDB" id="6338576at2759"/>
<dbReference type="AlphaFoldDB" id="E9FXD2"/>